<dbReference type="Gene3D" id="3.30.70.270">
    <property type="match status" value="1"/>
</dbReference>
<protein>
    <recommendedName>
        <fullName evidence="1">diguanylate cyclase</fullName>
        <ecNumber evidence="1">2.7.7.65</ecNumber>
    </recommendedName>
</protein>
<name>A0A6M1S1P3_9HYPH</name>
<dbReference type="Pfam" id="PF08448">
    <property type="entry name" value="PAS_4"/>
    <property type="match status" value="1"/>
</dbReference>
<dbReference type="RefSeq" id="WP_163902961.1">
    <property type="nucleotide sequence ID" value="NZ_CP048427.1"/>
</dbReference>
<evidence type="ECO:0000313" key="5">
    <source>
        <dbReference type="EMBL" id="NGO64863.1"/>
    </source>
</evidence>
<dbReference type="EMBL" id="JAAKZH010000004">
    <property type="protein sequence ID" value="NGO64863.1"/>
    <property type="molecule type" value="Genomic_DNA"/>
</dbReference>
<gene>
    <name evidence="5" type="ORF">G6N76_14425</name>
</gene>
<dbReference type="InterPro" id="IPR013656">
    <property type="entry name" value="PAS_4"/>
</dbReference>
<dbReference type="EC" id="2.7.7.65" evidence="1"/>
<evidence type="ECO:0000313" key="6">
    <source>
        <dbReference type="Proteomes" id="UP000477849"/>
    </source>
</evidence>
<dbReference type="Proteomes" id="UP000477849">
    <property type="component" value="Unassembled WGS sequence"/>
</dbReference>
<dbReference type="PROSITE" id="PS50112">
    <property type="entry name" value="PAS"/>
    <property type="match status" value="1"/>
</dbReference>
<dbReference type="CDD" id="cd01949">
    <property type="entry name" value="GGDEF"/>
    <property type="match status" value="1"/>
</dbReference>
<sequence>MTIASIGTSPPSLSDDLFRKIVTEMEDGIIVLDERGVILFCNASVEDLFLHAPESLVGQPLEVVLPPRSRKNHHQHLSGFANGPADARYMGSRNSFIVGYRADGTEVNLGATILRMLTEDGLIFVAVLRDLTERHGYQYQLEQLANTDPLSGLNNRRAFTNLASRHIARCREIHAPVSLTLFDVDHFKSINDRYGHDIGDTVICEFANLLKSATQAGDLLARWGGEEFILLMPEANLVRSGAIAEMVRRNVQVLEFGQPNGLNLRITVSAGVICSTEADETLDNMIRRSDHALYAAKEGGRNRVTLAGPRQTLAALA</sequence>
<comment type="catalytic activity">
    <reaction evidence="2">
        <text>2 GTP = 3',3'-c-di-GMP + 2 diphosphate</text>
        <dbReference type="Rhea" id="RHEA:24898"/>
        <dbReference type="ChEBI" id="CHEBI:33019"/>
        <dbReference type="ChEBI" id="CHEBI:37565"/>
        <dbReference type="ChEBI" id="CHEBI:58805"/>
        <dbReference type="EC" id="2.7.7.65"/>
    </reaction>
</comment>
<dbReference type="InterPro" id="IPR000014">
    <property type="entry name" value="PAS"/>
</dbReference>
<evidence type="ECO:0000256" key="2">
    <source>
        <dbReference type="ARBA" id="ARBA00034247"/>
    </source>
</evidence>
<dbReference type="CDD" id="cd00130">
    <property type="entry name" value="PAS"/>
    <property type="match status" value="1"/>
</dbReference>
<dbReference type="InterPro" id="IPR000160">
    <property type="entry name" value="GGDEF_dom"/>
</dbReference>
<dbReference type="Pfam" id="PF00990">
    <property type="entry name" value="GGDEF"/>
    <property type="match status" value="1"/>
</dbReference>
<dbReference type="PANTHER" id="PTHR45138">
    <property type="entry name" value="REGULATORY COMPONENTS OF SENSORY TRANSDUCTION SYSTEM"/>
    <property type="match status" value="1"/>
</dbReference>
<dbReference type="InterPro" id="IPR035965">
    <property type="entry name" value="PAS-like_dom_sf"/>
</dbReference>
<dbReference type="SMART" id="SM00267">
    <property type="entry name" value="GGDEF"/>
    <property type="match status" value="1"/>
</dbReference>
<dbReference type="GO" id="GO:0052621">
    <property type="term" value="F:diguanylate cyclase activity"/>
    <property type="evidence" value="ECO:0007669"/>
    <property type="project" value="UniProtKB-EC"/>
</dbReference>
<keyword evidence="6" id="KW-1185">Reference proteome</keyword>
<dbReference type="AlphaFoldDB" id="A0A6M1S1P3"/>
<dbReference type="SUPFAM" id="SSF55073">
    <property type="entry name" value="Nucleotide cyclase"/>
    <property type="match status" value="1"/>
</dbReference>
<accession>A0A6M1S1P3</accession>
<dbReference type="PROSITE" id="PS50887">
    <property type="entry name" value="GGDEF"/>
    <property type="match status" value="1"/>
</dbReference>
<reference evidence="5 6" key="1">
    <citation type="submission" date="2020-02" db="EMBL/GenBank/DDBJ databases">
        <title>Genome sequence of the type strain CCBAU10050 of Rhizobium daejeonense.</title>
        <authorList>
            <person name="Gao J."/>
            <person name="Sun J."/>
        </authorList>
    </citation>
    <scope>NUCLEOTIDE SEQUENCE [LARGE SCALE GENOMIC DNA]</scope>
    <source>
        <strain evidence="5 6">CCBAU10050</strain>
    </source>
</reference>
<dbReference type="NCBIfam" id="TIGR00254">
    <property type="entry name" value="GGDEF"/>
    <property type="match status" value="1"/>
</dbReference>
<dbReference type="PANTHER" id="PTHR45138:SF9">
    <property type="entry name" value="DIGUANYLATE CYCLASE DGCM-RELATED"/>
    <property type="match status" value="1"/>
</dbReference>
<dbReference type="SUPFAM" id="SSF55785">
    <property type="entry name" value="PYP-like sensor domain (PAS domain)"/>
    <property type="match status" value="1"/>
</dbReference>
<dbReference type="Gene3D" id="3.30.450.20">
    <property type="entry name" value="PAS domain"/>
    <property type="match status" value="1"/>
</dbReference>
<evidence type="ECO:0000259" key="4">
    <source>
        <dbReference type="PROSITE" id="PS50887"/>
    </source>
</evidence>
<dbReference type="InterPro" id="IPR050469">
    <property type="entry name" value="Diguanylate_Cyclase"/>
</dbReference>
<feature type="domain" description="PAS" evidence="3">
    <location>
        <begin position="14"/>
        <end position="66"/>
    </location>
</feature>
<feature type="domain" description="GGDEF" evidence="4">
    <location>
        <begin position="175"/>
        <end position="309"/>
    </location>
</feature>
<dbReference type="NCBIfam" id="TIGR00229">
    <property type="entry name" value="sensory_box"/>
    <property type="match status" value="1"/>
</dbReference>
<dbReference type="InterPro" id="IPR029787">
    <property type="entry name" value="Nucleotide_cyclase"/>
</dbReference>
<organism evidence="5 6">
    <name type="scientific">Rhizobium daejeonense</name>
    <dbReference type="NCBI Taxonomy" id="240521"/>
    <lineage>
        <taxon>Bacteria</taxon>
        <taxon>Pseudomonadati</taxon>
        <taxon>Pseudomonadota</taxon>
        <taxon>Alphaproteobacteria</taxon>
        <taxon>Hyphomicrobiales</taxon>
        <taxon>Rhizobiaceae</taxon>
        <taxon>Rhizobium/Agrobacterium group</taxon>
        <taxon>Rhizobium</taxon>
    </lineage>
</organism>
<dbReference type="InterPro" id="IPR043128">
    <property type="entry name" value="Rev_trsase/Diguanyl_cyclase"/>
</dbReference>
<dbReference type="FunFam" id="3.30.70.270:FF:000001">
    <property type="entry name" value="Diguanylate cyclase domain protein"/>
    <property type="match status" value="1"/>
</dbReference>
<evidence type="ECO:0000259" key="3">
    <source>
        <dbReference type="PROSITE" id="PS50112"/>
    </source>
</evidence>
<proteinExistence type="predicted"/>
<dbReference type="SMART" id="SM00091">
    <property type="entry name" value="PAS"/>
    <property type="match status" value="1"/>
</dbReference>
<comment type="caution">
    <text evidence="5">The sequence shown here is derived from an EMBL/GenBank/DDBJ whole genome shotgun (WGS) entry which is preliminary data.</text>
</comment>
<evidence type="ECO:0000256" key="1">
    <source>
        <dbReference type="ARBA" id="ARBA00012528"/>
    </source>
</evidence>